<sequence>MDTTGATAAAGGGGGGGGGSGISAEEEQARMAAMVEKLQTRDALRMYTWLSQRCFSDCVSTFYRKTLGKGEGACVRACVRKYLLVTTASAARFAQLADPYAAVADEDEDQD</sequence>
<evidence type="ECO:0000313" key="12">
    <source>
        <dbReference type="Proteomes" id="UP001231189"/>
    </source>
</evidence>
<evidence type="ECO:0000313" key="11">
    <source>
        <dbReference type="EMBL" id="KAK1692105.1"/>
    </source>
</evidence>
<protein>
    <recommendedName>
        <fullName evidence="8">Mitochondrial import inner membrane translocase subunit</fullName>
    </recommendedName>
</protein>
<keyword evidence="2" id="KW-0479">Metal-binding</keyword>
<dbReference type="InterPro" id="IPR004217">
    <property type="entry name" value="Tim10-like"/>
</dbReference>
<dbReference type="GO" id="GO:0015031">
    <property type="term" value="P:protein transport"/>
    <property type="evidence" value="ECO:0007669"/>
    <property type="project" value="UniProtKB-KW"/>
</dbReference>
<evidence type="ECO:0000256" key="1">
    <source>
        <dbReference type="ARBA" id="ARBA00022448"/>
    </source>
</evidence>
<name>A0AAD8X198_LOLMU</name>
<keyword evidence="6 8" id="KW-0496">Mitochondrion</keyword>
<keyword evidence="4 8" id="KW-0653">Protein transport</keyword>
<comment type="subunit">
    <text evidence="8">Heterohexamer.</text>
</comment>
<comment type="subcellular location">
    <subcellularLocation>
        <location evidence="8">Mitochondrion inner membrane</location>
        <topology evidence="8">Peripheral membrane protein</topology>
        <orientation evidence="8">Intermembrane side</orientation>
    </subcellularLocation>
</comment>
<comment type="caution">
    <text evidence="11">The sequence shown here is derived from an EMBL/GenBank/DDBJ whole genome shotgun (WGS) entry which is preliminary data.</text>
</comment>
<organism evidence="11 12">
    <name type="scientific">Lolium multiflorum</name>
    <name type="common">Italian ryegrass</name>
    <name type="synonym">Lolium perenne subsp. multiflorum</name>
    <dbReference type="NCBI Taxonomy" id="4521"/>
    <lineage>
        <taxon>Eukaryota</taxon>
        <taxon>Viridiplantae</taxon>
        <taxon>Streptophyta</taxon>
        <taxon>Embryophyta</taxon>
        <taxon>Tracheophyta</taxon>
        <taxon>Spermatophyta</taxon>
        <taxon>Magnoliopsida</taxon>
        <taxon>Liliopsida</taxon>
        <taxon>Poales</taxon>
        <taxon>Poaceae</taxon>
        <taxon>BOP clade</taxon>
        <taxon>Pooideae</taxon>
        <taxon>Poodae</taxon>
        <taxon>Poeae</taxon>
        <taxon>Poeae Chloroplast Group 2 (Poeae type)</taxon>
        <taxon>Loliodinae</taxon>
        <taxon>Loliinae</taxon>
        <taxon>Lolium</taxon>
    </lineage>
</organism>
<comment type="function">
    <text evidence="8">Mitochondrial intermembrane chaperone that participates in the import and insertion of some multi-pass transmembrane proteins into the mitochondrial inner membrane. Also required for the transfer of beta-barrel precursors from the TOM complex to the sorting and assembly machinery (SAM complex) of the outer membrane. Acts as a chaperone-like protein that protects the hydrophobic precursors from aggregation and guide them through the mitochondrial intermembrane space.</text>
</comment>
<keyword evidence="8" id="KW-0143">Chaperone</keyword>
<evidence type="ECO:0000256" key="5">
    <source>
        <dbReference type="ARBA" id="ARBA00023010"/>
    </source>
</evidence>
<feature type="region of interest" description="Disordered" evidence="9">
    <location>
        <begin position="1"/>
        <end position="25"/>
    </location>
</feature>
<reference evidence="11" key="1">
    <citation type="submission" date="2023-07" db="EMBL/GenBank/DDBJ databases">
        <title>A chromosome-level genome assembly of Lolium multiflorum.</title>
        <authorList>
            <person name="Chen Y."/>
            <person name="Copetti D."/>
            <person name="Kolliker R."/>
            <person name="Studer B."/>
        </authorList>
    </citation>
    <scope>NUCLEOTIDE SEQUENCE</scope>
    <source>
        <strain evidence="11">02402/16</strain>
        <tissue evidence="11">Leaf</tissue>
    </source>
</reference>
<dbReference type="GO" id="GO:0005743">
    <property type="term" value="C:mitochondrial inner membrane"/>
    <property type="evidence" value="ECO:0007669"/>
    <property type="project" value="UniProtKB-SubCell"/>
</dbReference>
<keyword evidence="8" id="KW-0472">Membrane</keyword>
<keyword evidence="5 8" id="KW-0811">Translocation</keyword>
<dbReference type="Gene3D" id="1.10.287.810">
    <property type="entry name" value="Mitochondrial import inner membrane translocase subunit tim13 like domains"/>
    <property type="match status" value="1"/>
</dbReference>
<evidence type="ECO:0000256" key="3">
    <source>
        <dbReference type="ARBA" id="ARBA00022833"/>
    </source>
</evidence>
<dbReference type="EMBL" id="JAUUTY010000001">
    <property type="protein sequence ID" value="KAK1692105.1"/>
    <property type="molecule type" value="Genomic_DNA"/>
</dbReference>
<dbReference type="AlphaFoldDB" id="A0AAD8X198"/>
<comment type="similarity">
    <text evidence="8">Belongs to the small Tim family.</text>
</comment>
<proteinExistence type="inferred from homology"/>
<dbReference type="GO" id="GO:0046872">
    <property type="term" value="F:metal ion binding"/>
    <property type="evidence" value="ECO:0007669"/>
    <property type="project" value="UniProtKB-KW"/>
</dbReference>
<keyword evidence="1 8" id="KW-0813">Transport</keyword>
<dbReference type="Proteomes" id="UP001231189">
    <property type="component" value="Unassembled WGS sequence"/>
</dbReference>
<evidence type="ECO:0000259" key="10">
    <source>
        <dbReference type="Pfam" id="PF02953"/>
    </source>
</evidence>
<evidence type="ECO:0000256" key="7">
    <source>
        <dbReference type="ARBA" id="ARBA00023157"/>
    </source>
</evidence>
<comment type="domain">
    <text evidence="8">The twin CX3C motif contains 4 conserved Cys residues that form 2 disulfide bonds in the mitochondrial intermembrane space.</text>
</comment>
<dbReference type="Pfam" id="PF02953">
    <property type="entry name" value="zf-Tim10_DDP"/>
    <property type="match status" value="1"/>
</dbReference>
<dbReference type="InterPro" id="IPR035427">
    <property type="entry name" value="Tim10-like_dom_sf"/>
</dbReference>
<accession>A0AAD8X198</accession>
<keyword evidence="3" id="KW-0862">Zinc</keyword>
<feature type="domain" description="Tim10-like" evidence="10">
    <location>
        <begin position="34"/>
        <end position="94"/>
    </location>
</feature>
<evidence type="ECO:0000256" key="6">
    <source>
        <dbReference type="ARBA" id="ARBA00023128"/>
    </source>
</evidence>
<dbReference type="PANTHER" id="PTHR13172">
    <property type="entry name" value="MITOCHONDRIAL IMPORT INNER MEMBRANE TRANSLOCASE SUBUNIT TIM9B"/>
    <property type="match status" value="1"/>
</dbReference>
<keyword evidence="8" id="KW-0999">Mitochondrion inner membrane</keyword>
<evidence type="ECO:0000256" key="2">
    <source>
        <dbReference type="ARBA" id="ARBA00022723"/>
    </source>
</evidence>
<gene>
    <name evidence="11" type="ORF">QYE76_008802</name>
</gene>
<keyword evidence="7 8" id="KW-1015">Disulfide bond</keyword>
<evidence type="ECO:0000256" key="4">
    <source>
        <dbReference type="ARBA" id="ARBA00022927"/>
    </source>
</evidence>
<keyword evidence="12" id="KW-1185">Reference proteome</keyword>
<evidence type="ECO:0000256" key="9">
    <source>
        <dbReference type="SAM" id="MobiDB-lite"/>
    </source>
</evidence>
<evidence type="ECO:0000256" key="8">
    <source>
        <dbReference type="RuleBase" id="RU367043"/>
    </source>
</evidence>
<feature type="compositionally biased region" description="Gly residues" evidence="9">
    <location>
        <begin position="10"/>
        <end position="21"/>
    </location>
</feature>
<dbReference type="InterPro" id="IPR050673">
    <property type="entry name" value="Mito_inner_translocase_sub"/>
</dbReference>
<dbReference type="SUPFAM" id="SSF144122">
    <property type="entry name" value="Tim10-like"/>
    <property type="match status" value="1"/>
</dbReference>